<dbReference type="EMBL" id="QAYC01000004">
    <property type="protein sequence ID" value="PTW50621.1"/>
    <property type="molecule type" value="Genomic_DNA"/>
</dbReference>
<feature type="transmembrane region" description="Helical" evidence="7">
    <location>
        <begin position="34"/>
        <end position="52"/>
    </location>
</feature>
<keyword evidence="6 7" id="KW-0472">Membrane</keyword>
<dbReference type="CDD" id="cd06261">
    <property type="entry name" value="TM_PBP2"/>
    <property type="match status" value="1"/>
</dbReference>
<dbReference type="InterPro" id="IPR045621">
    <property type="entry name" value="BPD_transp_1_N"/>
</dbReference>
<keyword evidence="2 7" id="KW-0813">Transport</keyword>
<dbReference type="InterPro" id="IPR000515">
    <property type="entry name" value="MetI-like"/>
</dbReference>
<evidence type="ECO:0000313" key="10">
    <source>
        <dbReference type="Proteomes" id="UP000244037"/>
    </source>
</evidence>
<dbReference type="PANTHER" id="PTHR43163:SF9">
    <property type="entry name" value="ABC TRANSPORTER PERMEASE PROTEIN"/>
    <property type="match status" value="1"/>
</dbReference>
<name>A0A8E2VM81_9RHOB</name>
<sequence>MTPGPGGATVRAWPPSGTPDMQLTQVLSYALRRLLQAVPVVILIMVGTFLLLKLAPGDTVDALVGDMGGADAAYIARLRAEYGLDQPVWVQLGRYMAKLIQFDFGWSFVYEQPVAAILWERLGTTLMLMGTSLSLAFSIGVGLGAIAARRAYSLTDNAISTLGLIFYATPSFFLSLMMILLFSVKLGWLPVSGLSDVAAFYTGWDHVLDVALHLIMPTAALSLIYLSFYLRLMRASVLEVADLDFVRTARAKGAGETRLMIHHIMRNALLPVVTLLGLQFSTVLGGSVVVETIFALPGLGQLAYQSVIQRDMNMLMGIIFLCAIIVVIVNFLTDLLYARLDSRIALK</sequence>
<evidence type="ECO:0000313" key="9">
    <source>
        <dbReference type="EMBL" id="PTW50621.1"/>
    </source>
</evidence>
<organism evidence="9 10">
    <name type="scientific">Rhodovulum kholense</name>
    <dbReference type="NCBI Taxonomy" id="453584"/>
    <lineage>
        <taxon>Bacteria</taxon>
        <taxon>Pseudomonadati</taxon>
        <taxon>Pseudomonadota</taxon>
        <taxon>Alphaproteobacteria</taxon>
        <taxon>Rhodobacterales</taxon>
        <taxon>Paracoccaceae</taxon>
        <taxon>Rhodovulum</taxon>
    </lineage>
</organism>
<comment type="subcellular location">
    <subcellularLocation>
        <location evidence="1 7">Cell membrane</location>
        <topology evidence="1 7">Multi-pass membrane protein</topology>
    </subcellularLocation>
</comment>
<keyword evidence="10" id="KW-1185">Reference proteome</keyword>
<evidence type="ECO:0000256" key="3">
    <source>
        <dbReference type="ARBA" id="ARBA00022475"/>
    </source>
</evidence>
<dbReference type="Proteomes" id="UP000244037">
    <property type="component" value="Unassembled WGS sequence"/>
</dbReference>
<comment type="similarity">
    <text evidence="7">Belongs to the binding-protein-dependent transport system permease family.</text>
</comment>
<evidence type="ECO:0000259" key="8">
    <source>
        <dbReference type="PROSITE" id="PS50928"/>
    </source>
</evidence>
<evidence type="ECO:0000256" key="7">
    <source>
        <dbReference type="RuleBase" id="RU363032"/>
    </source>
</evidence>
<feature type="transmembrane region" description="Helical" evidence="7">
    <location>
        <begin position="159"/>
        <end position="184"/>
    </location>
</feature>
<feature type="transmembrane region" description="Helical" evidence="7">
    <location>
        <begin position="210"/>
        <end position="230"/>
    </location>
</feature>
<dbReference type="Pfam" id="PF00528">
    <property type="entry name" value="BPD_transp_1"/>
    <property type="match status" value="1"/>
</dbReference>
<evidence type="ECO:0000256" key="1">
    <source>
        <dbReference type="ARBA" id="ARBA00004651"/>
    </source>
</evidence>
<feature type="transmembrane region" description="Helical" evidence="7">
    <location>
        <begin position="268"/>
        <end position="294"/>
    </location>
</feature>
<dbReference type="AlphaFoldDB" id="A0A8E2VM81"/>
<reference evidence="9 10" key="1">
    <citation type="submission" date="2018-04" db="EMBL/GenBank/DDBJ databases">
        <title>Genomic Encyclopedia of Archaeal and Bacterial Type Strains, Phase II (KMG-II): from individual species to whole genera.</title>
        <authorList>
            <person name="Goeker M."/>
        </authorList>
    </citation>
    <scope>NUCLEOTIDE SEQUENCE [LARGE SCALE GENOMIC DNA]</scope>
    <source>
        <strain evidence="9 10">DSM 19783</strain>
    </source>
</reference>
<comment type="caution">
    <text evidence="9">The sequence shown here is derived from an EMBL/GenBank/DDBJ whole genome shotgun (WGS) entry which is preliminary data.</text>
</comment>
<evidence type="ECO:0000256" key="6">
    <source>
        <dbReference type="ARBA" id="ARBA00023136"/>
    </source>
</evidence>
<keyword evidence="4 7" id="KW-0812">Transmembrane</keyword>
<dbReference type="InterPro" id="IPR035906">
    <property type="entry name" value="MetI-like_sf"/>
</dbReference>
<dbReference type="PROSITE" id="PS50928">
    <property type="entry name" value="ABC_TM1"/>
    <property type="match status" value="1"/>
</dbReference>
<keyword evidence="3" id="KW-1003">Cell membrane</keyword>
<evidence type="ECO:0000256" key="4">
    <source>
        <dbReference type="ARBA" id="ARBA00022692"/>
    </source>
</evidence>
<dbReference type="PANTHER" id="PTHR43163">
    <property type="entry name" value="DIPEPTIDE TRANSPORT SYSTEM PERMEASE PROTEIN DPPB-RELATED"/>
    <property type="match status" value="1"/>
</dbReference>
<dbReference type="Pfam" id="PF19300">
    <property type="entry name" value="BPD_transp_1_N"/>
    <property type="match status" value="1"/>
</dbReference>
<protein>
    <submittedName>
        <fullName evidence="9">Peptide/nickel transport system permease protein</fullName>
    </submittedName>
</protein>
<evidence type="ECO:0000256" key="2">
    <source>
        <dbReference type="ARBA" id="ARBA00022448"/>
    </source>
</evidence>
<feature type="transmembrane region" description="Helical" evidence="7">
    <location>
        <begin position="126"/>
        <end position="147"/>
    </location>
</feature>
<evidence type="ECO:0000256" key="5">
    <source>
        <dbReference type="ARBA" id="ARBA00022989"/>
    </source>
</evidence>
<dbReference type="GO" id="GO:0005886">
    <property type="term" value="C:plasma membrane"/>
    <property type="evidence" value="ECO:0007669"/>
    <property type="project" value="UniProtKB-SubCell"/>
</dbReference>
<proteinExistence type="inferred from homology"/>
<accession>A0A8E2VM81</accession>
<dbReference type="Gene3D" id="1.10.3720.10">
    <property type="entry name" value="MetI-like"/>
    <property type="match status" value="1"/>
</dbReference>
<dbReference type="SUPFAM" id="SSF161098">
    <property type="entry name" value="MetI-like"/>
    <property type="match status" value="1"/>
</dbReference>
<keyword evidence="5 7" id="KW-1133">Transmembrane helix</keyword>
<feature type="domain" description="ABC transmembrane type-1" evidence="8">
    <location>
        <begin position="122"/>
        <end position="337"/>
    </location>
</feature>
<gene>
    <name evidence="9" type="ORF">C8N38_104257</name>
</gene>
<dbReference type="GO" id="GO:0055085">
    <property type="term" value="P:transmembrane transport"/>
    <property type="evidence" value="ECO:0007669"/>
    <property type="project" value="InterPro"/>
</dbReference>
<feature type="transmembrane region" description="Helical" evidence="7">
    <location>
        <begin position="314"/>
        <end position="337"/>
    </location>
</feature>